<gene>
    <name evidence="2" type="ORF">KA717_12085</name>
</gene>
<dbReference type="SUPFAM" id="SSF88723">
    <property type="entry name" value="PIN domain-like"/>
    <property type="match status" value="1"/>
</dbReference>
<dbReference type="Proteomes" id="UP001065613">
    <property type="component" value="Chromosome"/>
</dbReference>
<evidence type="ECO:0000313" key="2">
    <source>
        <dbReference type="EMBL" id="UXE63305.1"/>
    </source>
</evidence>
<dbReference type="Pfam" id="PF01850">
    <property type="entry name" value="PIN"/>
    <property type="match status" value="1"/>
</dbReference>
<proteinExistence type="predicted"/>
<organism evidence="2">
    <name type="scientific">Woronichinia naegeliana WA131</name>
    <dbReference type="NCBI Taxonomy" id="2824559"/>
    <lineage>
        <taxon>Bacteria</taxon>
        <taxon>Bacillati</taxon>
        <taxon>Cyanobacteriota</taxon>
        <taxon>Cyanophyceae</taxon>
        <taxon>Synechococcales</taxon>
        <taxon>Coelosphaeriaceae</taxon>
        <taxon>Woronichinia</taxon>
    </lineage>
</organism>
<dbReference type="InterPro" id="IPR029060">
    <property type="entry name" value="PIN-like_dom_sf"/>
</dbReference>
<dbReference type="InterPro" id="IPR002716">
    <property type="entry name" value="PIN_dom"/>
</dbReference>
<feature type="domain" description="PIN" evidence="1">
    <location>
        <begin position="5"/>
        <end position="122"/>
    </location>
</feature>
<name>A0A977L2N9_9CYAN</name>
<dbReference type="EMBL" id="CP073041">
    <property type="protein sequence ID" value="UXE63305.1"/>
    <property type="molecule type" value="Genomic_DNA"/>
</dbReference>
<accession>A0A977L2N9</accession>
<reference evidence="2" key="1">
    <citation type="submission" date="2021-04" db="EMBL/GenBank/DDBJ databases">
        <title>Genome sequence of Woronichinia naegeliana from Washington state freshwater lake bloom.</title>
        <authorList>
            <person name="Dreher T.W."/>
        </authorList>
    </citation>
    <scope>NUCLEOTIDE SEQUENCE</scope>
    <source>
        <strain evidence="2">WA131</strain>
    </source>
</reference>
<dbReference type="AlphaFoldDB" id="A0A977L2N9"/>
<protein>
    <submittedName>
        <fullName evidence="2">Pilus assembly protein</fullName>
    </submittedName>
</protein>
<dbReference type="KEGG" id="wna:KA717_12085"/>
<sequence length="141" mass="16393">MKQTVILDTGPLVAYFRKSDQFHQWAIAQWSQVNLPVLTCDAVISEACFLLRDSPHIQRGIFELIEAQAIAIDFNLQKEVVNLRLLMKRYESVPMSFADACLVRMSEKWVNSAVFTLDQDFLIYRRDRHNLIPLIAPFYSE</sequence>
<evidence type="ECO:0000259" key="1">
    <source>
        <dbReference type="Pfam" id="PF01850"/>
    </source>
</evidence>
<dbReference type="Gene3D" id="3.40.50.1010">
    <property type="entry name" value="5'-nuclease"/>
    <property type="match status" value="1"/>
</dbReference>